<keyword evidence="5" id="KW-1185">Reference proteome</keyword>
<evidence type="ECO:0000313" key="5">
    <source>
        <dbReference type="Proteomes" id="UP000028824"/>
    </source>
</evidence>
<sequence>MLDKRKFYIDGAWVTPAAARDHAVIDPSTEEACAVISLGDQADTDRAVAAARAALPGWRATPPAERIALVERLIAVYTRRIDEMAEAISLEMGAPIDFALREQAGAGTWHMTNFVNAAKDFLWIHPLGDGTPGAMISYEPVGVVGLITPWNWPMNQVTLKVTPALIAGCTMVLKPSEEAPLSSMLFAEFIDEAGIPAGVFNLVNGDGMGVGTQLSGHPDIEMISFTGSTRAGKAISKTAAETLKRVCLELGGKGANIVFADADDDAVRRGVVHMMENTGQSCNAPSRMLVERPAYDRALEIAKATAEGIRVASGHEAGDHIGPVINQSQFDKIQGLIAAGIKEGATLLTGGLGRPEGLNKGYFVRPTVFADCTPDMTIMREEIFGPVLSIMPFDTEEEALRIANDTPYGLTNYVQSQDGAKVNRVLRAFHSGMAVANGQSRGAGAPFGGVSASGRAREGGRWGIEEFCDSKSIGGWVE</sequence>
<dbReference type="FunFam" id="3.40.605.10:FF:000007">
    <property type="entry name" value="NAD/NADP-dependent betaine aldehyde dehydrogenase"/>
    <property type="match status" value="1"/>
</dbReference>
<dbReference type="Pfam" id="PF00171">
    <property type="entry name" value="Aldedh"/>
    <property type="match status" value="1"/>
</dbReference>
<evidence type="ECO:0000256" key="1">
    <source>
        <dbReference type="ARBA" id="ARBA00009986"/>
    </source>
</evidence>
<comment type="similarity">
    <text evidence="1">Belongs to the aldehyde dehydrogenase family.</text>
</comment>
<dbReference type="CDD" id="cd07138">
    <property type="entry name" value="ALDH_CddD_SSP0762"/>
    <property type="match status" value="1"/>
</dbReference>
<dbReference type="OrthoDB" id="9812625at2"/>
<dbReference type="InterPro" id="IPR016161">
    <property type="entry name" value="Ald_DH/histidinol_DH"/>
</dbReference>
<dbReference type="SUPFAM" id="SSF53720">
    <property type="entry name" value="ALDH-like"/>
    <property type="match status" value="1"/>
</dbReference>
<dbReference type="eggNOG" id="COG1012">
    <property type="taxonomic scope" value="Bacteria"/>
</dbReference>
<organism evidence="4 5">
    <name type="scientific">Paenirhodobacter enshiensis</name>
    <dbReference type="NCBI Taxonomy" id="1105367"/>
    <lineage>
        <taxon>Bacteria</taxon>
        <taxon>Pseudomonadati</taxon>
        <taxon>Pseudomonadota</taxon>
        <taxon>Alphaproteobacteria</taxon>
        <taxon>Rhodobacterales</taxon>
        <taxon>Rhodobacter group</taxon>
        <taxon>Paenirhodobacter</taxon>
    </lineage>
</organism>
<dbReference type="PANTHER" id="PTHR42804">
    <property type="entry name" value="ALDEHYDE DEHYDROGENASE"/>
    <property type="match status" value="1"/>
</dbReference>
<keyword evidence="2" id="KW-0560">Oxidoreductase</keyword>
<accession>A0A086Y3R0</accession>
<proteinExistence type="inferred from homology"/>
<dbReference type="InterPro" id="IPR015590">
    <property type="entry name" value="Aldehyde_DH_dom"/>
</dbReference>
<evidence type="ECO:0000259" key="3">
    <source>
        <dbReference type="Pfam" id="PF00171"/>
    </source>
</evidence>
<gene>
    <name evidence="4" type="ORF">CG50_11955</name>
</gene>
<dbReference type="InterPro" id="IPR016163">
    <property type="entry name" value="Ald_DH_C"/>
</dbReference>
<feature type="domain" description="Aldehyde dehydrogenase" evidence="3">
    <location>
        <begin position="13"/>
        <end position="473"/>
    </location>
</feature>
<name>A0A086Y3R0_9RHOB</name>
<dbReference type="EMBL" id="JFZB01000005">
    <property type="protein sequence ID" value="KFI28910.1"/>
    <property type="molecule type" value="Genomic_DNA"/>
</dbReference>
<dbReference type="PANTHER" id="PTHR42804:SF1">
    <property type="entry name" value="ALDEHYDE DEHYDROGENASE-RELATED"/>
    <property type="match status" value="1"/>
</dbReference>
<comment type="caution">
    <text evidence="4">The sequence shown here is derived from an EMBL/GenBank/DDBJ whole genome shotgun (WGS) entry which is preliminary data.</text>
</comment>
<dbReference type="InterPro" id="IPR016162">
    <property type="entry name" value="Ald_DH_N"/>
</dbReference>
<dbReference type="Gene3D" id="3.40.605.10">
    <property type="entry name" value="Aldehyde Dehydrogenase, Chain A, domain 1"/>
    <property type="match status" value="1"/>
</dbReference>
<protein>
    <submittedName>
        <fullName evidence="4">Aldehyde dehydrogenase</fullName>
    </submittedName>
</protein>
<evidence type="ECO:0000313" key="4">
    <source>
        <dbReference type="EMBL" id="KFI28910.1"/>
    </source>
</evidence>
<reference evidence="4 5" key="1">
    <citation type="submission" date="2014-03" db="EMBL/GenBank/DDBJ databases">
        <title>Genome of Paenirhodobacter enshiensis DW2-9.</title>
        <authorList>
            <person name="Wang D."/>
            <person name="Wang G."/>
        </authorList>
    </citation>
    <scope>NUCLEOTIDE SEQUENCE [LARGE SCALE GENOMIC DNA]</scope>
    <source>
        <strain evidence="4 5">DW2-9</strain>
    </source>
</reference>
<dbReference type="RefSeq" id="WP_036635397.1">
    <property type="nucleotide sequence ID" value="NZ_JFZB01000005.1"/>
</dbReference>
<dbReference type="GO" id="GO:0016620">
    <property type="term" value="F:oxidoreductase activity, acting on the aldehyde or oxo group of donors, NAD or NADP as acceptor"/>
    <property type="evidence" value="ECO:0007669"/>
    <property type="project" value="InterPro"/>
</dbReference>
<evidence type="ECO:0000256" key="2">
    <source>
        <dbReference type="ARBA" id="ARBA00023002"/>
    </source>
</evidence>
<dbReference type="Gene3D" id="3.40.309.10">
    <property type="entry name" value="Aldehyde Dehydrogenase, Chain A, domain 2"/>
    <property type="match status" value="1"/>
</dbReference>
<dbReference type="STRING" id="1105367.CG50_11955"/>
<dbReference type="AlphaFoldDB" id="A0A086Y3R0"/>
<dbReference type="Proteomes" id="UP000028824">
    <property type="component" value="Unassembled WGS sequence"/>
</dbReference>